<dbReference type="AlphaFoldDB" id="A0A916SIQ7"/>
<evidence type="ECO:0000256" key="1">
    <source>
        <dbReference type="SAM" id="Phobius"/>
    </source>
</evidence>
<reference evidence="2" key="2">
    <citation type="submission" date="2020-09" db="EMBL/GenBank/DDBJ databases">
        <authorList>
            <person name="Sun Q."/>
            <person name="Zhou Y."/>
        </authorList>
    </citation>
    <scope>NUCLEOTIDE SEQUENCE</scope>
    <source>
        <strain evidence="2">CGMCC 1.15082</strain>
    </source>
</reference>
<name>A0A916SIQ7_9HYPH</name>
<evidence type="ECO:0000313" key="2">
    <source>
        <dbReference type="EMBL" id="GGB02283.1"/>
    </source>
</evidence>
<comment type="caution">
    <text evidence="2">The sequence shown here is derived from an EMBL/GenBank/DDBJ whole genome shotgun (WGS) entry which is preliminary data.</text>
</comment>
<organism evidence="2 3">
    <name type="scientific">Brucella endophytica</name>
    <dbReference type="NCBI Taxonomy" id="1963359"/>
    <lineage>
        <taxon>Bacteria</taxon>
        <taxon>Pseudomonadati</taxon>
        <taxon>Pseudomonadota</taxon>
        <taxon>Alphaproteobacteria</taxon>
        <taxon>Hyphomicrobiales</taxon>
        <taxon>Brucellaceae</taxon>
        <taxon>Brucella/Ochrobactrum group</taxon>
        <taxon>Brucella</taxon>
    </lineage>
</organism>
<dbReference type="Proteomes" id="UP000646478">
    <property type="component" value="Unassembled WGS sequence"/>
</dbReference>
<evidence type="ECO:0000313" key="3">
    <source>
        <dbReference type="Proteomes" id="UP000646478"/>
    </source>
</evidence>
<keyword evidence="1" id="KW-0472">Membrane</keyword>
<keyword evidence="3" id="KW-1185">Reference proteome</keyword>
<keyword evidence="1" id="KW-0812">Transmembrane</keyword>
<gene>
    <name evidence="2" type="ORF">GCM10011491_33040</name>
</gene>
<dbReference type="EMBL" id="BMHH01000015">
    <property type="protein sequence ID" value="GGB02283.1"/>
    <property type="molecule type" value="Genomic_DNA"/>
</dbReference>
<feature type="transmembrane region" description="Helical" evidence="1">
    <location>
        <begin position="101"/>
        <end position="129"/>
    </location>
</feature>
<keyword evidence="1" id="KW-1133">Transmembrane helix</keyword>
<protein>
    <submittedName>
        <fullName evidence="2">Uncharacterized protein</fullName>
    </submittedName>
</protein>
<sequence length="130" mass="14017">MVVARERERLDRAARNVGWTGGRRLDGHALADPGRYRLDGHAFANAGSRKGRAIATRTVWPERIGGTTGTIDRTAGNIDGASWNVDWIGWRRIDGTSGNNTIPVIAIIISVIIAAIIIPIRVITVIVIAA</sequence>
<reference evidence="2" key="1">
    <citation type="journal article" date="2014" name="Int. J. Syst. Evol. Microbiol.">
        <title>Complete genome sequence of Corynebacterium casei LMG S-19264T (=DSM 44701T), isolated from a smear-ripened cheese.</title>
        <authorList>
            <consortium name="US DOE Joint Genome Institute (JGI-PGF)"/>
            <person name="Walter F."/>
            <person name="Albersmeier A."/>
            <person name="Kalinowski J."/>
            <person name="Ruckert C."/>
        </authorList>
    </citation>
    <scope>NUCLEOTIDE SEQUENCE</scope>
    <source>
        <strain evidence="2">CGMCC 1.15082</strain>
    </source>
</reference>
<proteinExistence type="predicted"/>
<accession>A0A916SIQ7</accession>